<dbReference type="Proteomes" id="UP000030428">
    <property type="component" value="Unassembled WGS sequence"/>
</dbReference>
<reference evidence="1 2" key="1">
    <citation type="journal article" date="2016" name="Front. Microbiol.">
        <title>Single-Cell (Meta-)Genomics of a Dimorphic Candidatus Thiomargarita nelsonii Reveals Genomic Plasticity.</title>
        <authorList>
            <person name="Flood B.E."/>
            <person name="Fliss P."/>
            <person name="Jones D.S."/>
            <person name="Dick G.J."/>
            <person name="Jain S."/>
            <person name="Kaster A.K."/>
            <person name="Winkel M."/>
            <person name="Mussmann M."/>
            <person name="Bailey J."/>
        </authorList>
    </citation>
    <scope>NUCLEOTIDE SEQUENCE [LARGE SCALE GENOMIC DNA]</scope>
    <source>
        <strain evidence="1">Hydrate Ridge</strain>
    </source>
</reference>
<gene>
    <name evidence="1" type="ORF">PN36_15260</name>
</gene>
<dbReference type="Gene3D" id="3.40.50.1820">
    <property type="entry name" value="alpha/beta hydrolase"/>
    <property type="match status" value="1"/>
</dbReference>
<accession>A0A4E0QQ06</accession>
<name>A0A4E0QQ06_9GAMM</name>
<dbReference type="EMBL" id="JSZA02000055">
    <property type="protein sequence ID" value="TGO02957.1"/>
    <property type="molecule type" value="Genomic_DNA"/>
</dbReference>
<evidence type="ECO:0000313" key="2">
    <source>
        <dbReference type="Proteomes" id="UP000030428"/>
    </source>
</evidence>
<evidence type="ECO:0000313" key="1">
    <source>
        <dbReference type="EMBL" id="TGO02957.1"/>
    </source>
</evidence>
<dbReference type="InterPro" id="IPR029058">
    <property type="entry name" value="AB_hydrolase_fold"/>
</dbReference>
<sequence>MRRTHCAIDLFCTEGSQKAWNHKKFPKDWGWGTHTDQVRIHQLSGAHFSVFNNPYVQDFAKLL</sequence>
<protein>
    <submittedName>
        <fullName evidence="1">Uncharacterized protein</fullName>
    </submittedName>
</protein>
<dbReference type="AlphaFoldDB" id="A0A4E0QQ06"/>
<keyword evidence="2" id="KW-1185">Reference proteome</keyword>
<organism evidence="1 2">
    <name type="scientific">Candidatus Thiomargarita nelsonii</name>
    <dbReference type="NCBI Taxonomy" id="1003181"/>
    <lineage>
        <taxon>Bacteria</taxon>
        <taxon>Pseudomonadati</taxon>
        <taxon>Pseudomonadota</taxon>
        <taxon>Gammaproteobacteria</taxon>
        <taxon>Thiotrichales</taxon>
        <taxon>Thiotrichaceae</taxon>
        <taxon>Thiomargarita</taxon>
    </lineage>
</organism>
<comment type="caution">
    <text evidence="1">The sequence shown here is derived from an EMBL/GenBank/DDBJ whole genome shotgun (WGS) entry which is preliminary data.</text>
</comment>
<proteinExistence type="predicted"/>